<proteinExistence type="predicted"/>
<dbReference type="RefSeq" id="WP_247343289.1">
    <property type="nucleotide sequence ID" value="NZ_CP095550.1"/>
</dbReference>
<evidence type="ECO:0000256" key="2">
    <source>
        <dbReference type="ARBA" id="ARBA00023125"/>
    </source>
</evidence>
<evidence type="ECO:0000313" key="6">
    <source>
        <dbReference type="Proteomes" id="UP001597318"/>
    </source>
</evidence>
<name>A0ABW5BYM2_9BACI</name>
<dbReference type="PROSITE" id="PS50977">
    <property type="entry name" value="HTH_TETR_2"/>
    <property type="match status" value="1"/>
</dbReference>
<feature type="domain" description="HTH tetR-type" evidence="4">
    <location>
        <begin position="11"/>
        <end position="71"/>
    </location>
</feature>
<keyword evidence="2 3" id="KW-0238">DNA-binding</keyword>
<accession>A0ABW5BYM2</accession>
<keyword evidence="1" id="KW-0678">Repressor</keyword>
<reference evidence="6" key="1">
    <citation type="journal article" date="2019" name="Int. J. Syst. Evol. Microbiol.">
        <title>The Global Catalogue of Microorganisms (GCM) 10K type strain sequencing project: providing services to taxonomists for standard genome sequencing and annotation.</title>
        <authorList>
            <consortium name="The Broad Institute Genomics Platform"/>
            <consortium name="The Broad Institute Genome Sequencing Center for Infectious Disease"/>
            <person name="Wu L."/>
            <person name="Ma J."/>
        </authorList>
    </citation>
    <scope>NUCLEOTIDE SEQUENCE [LARGE SCALE GENOMIC DNA]</scope>
    <source>
        <strain evidence="6">CGMCC 1.15474</strain>
    </source>
</reference>
<evidence type="ECO:0000256" key="3">
    <source>
        <dbReference type="PROSITE-ProRule" id="PRU00335"/>
    </source>
</evidence>
<dbReference type="InterPro" id="IPR050624">
    <property type="entry name" value="HTH-type_Tx_Regulator"/>
</dbReference>
<dbReference type="InterPro" id="IPR001647">
    <property type="entry name" value="HTH_TetR"/>
</dbReference>
<dbReference type="PANTHER" id="PTHR43479">
    <property type="entry name" value="ACREF/ENVCD OPERON REPRESSOR-RELATED"/>
    <property type="match status" value="1"/>
</dbReference>
<evidence type="ECO:0000313" key="5">
    <source>
        <dbReference type="EMBL" id="MFD2214640.1"/>
    </source>
</evidence>
<dbReference type="SUPFAM" id="SSF46689">
    <property type="entry name" value="Homeodomain-like"/>
    <property type="match status" value="1"/>
</dbReference>
<evidence type="ECO:0000256" key="1">
    <source>
        <dbReference type="ARBA" id="ARBA00022491"/>
    </source>
</evidence>
<dbReference type="InterPro" id="IPR039532">
    <property type="entry name" value="TetR_C_Firmicutes"/>
</dbReference>
<dbReference type="InterPro" id="IPR009057">
    <property type="entry name" value="Homeodomain-like_sf"/>
</dbReference>
<protein>
    <submittedName>
        <fullName evidence="5">TetR/AcrR family transcriptional regulator</fullName>
    </submittedName>
</protein>
<sequence length="186" mass="21991">MTTSKLDRRKKYTRMVLKDSLIQLLKEKQISSITVKEICDLADINRSTFYAHYSDQFDLLDKIEEELIEDMKGYLSQYSYEEDDLKMIEKLLEYFASKQEICKILLNEKVDTTFQKKVMKVAHHFFIENWKANNQFNGYPSEYLSTFIISGSIYVTKEWLNRGMDKTPKEMAEMINNLIKNGLFGT</sequence>
<dbReference type="EMBL" id="JBHUIK010000002">
    <property type="protein sequence ID" value="MFD2214640.1"/>
    <property type="molecule type" value="Genomic_DNA"/>
</dbReference>
<evidence type="ECO:0000259" key="4">
    <source>
        <dbReference type="PROSITE" id="PS50977"/>
    </source>
</evidence>
<dbReference type="Gene3D" id="1.10.357.10">
    <property type="entry name" value="Tetracycline Repressor, domain 2"/>
    <property type="match status" value="1"/>
</dbReference>
<dbReference type="Proteomes" id="UP001597318">
    <property type="component" value="Unassembled WGS sequence"/>
</dbReference>
<dbReference type="PANTHER" id="PTHR43479:SF7">
    <property type="entry name" value="TETR-FAMILY TRANSCRIPTIONAL REGULATOR"/>
    <property type="match status" value="1"/>
</dbReference>
<dbReference type="Pfam" id="PF14278">
    <property type="entry name" value="TetR_C_8"/>
    <property type="match status" value="1"/>
</dbReference>
<feature type="DNA-binding region" description="H-T-H motif" evidence="3">
    <location>
        <begin position="34"/>
        <end position="53"/>
    </location>
</feature>
<comment type="caution">
    <text evidence="5">The sequence shown here is derived from an EMBL/GenBank/DDBJ whole genome shotgun (WGS) entry which is preliminary data.</text>
</comment>
<organism evidence="5 6">
    <name type="scientific">Metabacillus endolithicus</name>
    <dbReference type="NCBI Taxonomy" id="1535204"/>
    <lineage>
        <taxon>Bacteria</taxon>
        <taxon>Bacillati</taxon>
        <taxon>Bacillota</taxon>
        <taxon>Bacilli</taxon>
        <taxon>Bacillales</taxon>
        <taxon>Bacillaceae</taxon>
        <taxon>Metabacillus</taxon>
    </lineage>
</organism>
<gene>
    <name evidence="5" type="ORF">ACFSKK_13185</name>
</gene>
<keyword evidence="6" id="KW-1185">Reference proteome</keyword>